<gene>
    <name evidence="1" type="ORF">BCR42DRAFT_429502</name>
</gene>
<comment type="caution">
    <text evidence="1">The sequence shown here is derived from an EMBL/GenBank/DDBJ whole genome shotgun (WGS) entry which is preliminary data.</text>
</comment>
<dbReference type="Proteomes" id="UP000193560">
    <property type="component" value="Unassembled WGS sequence"/>
</dbReference>
<evidence type="ECO:0000313" key="1">
    <source>
        <dbReference type="EMBL" id="ORZ04123.1"/>
    </source>
</evidence>
<keyword evidence="2" id="KW-1185">Reference proteome</keyword>
<protein>
    <submittedName>
        <fullName evidence="1">Uncharacterized protein</fullName>
    </submittedName>
</protein>
<evidence type="ECO:0000313" key="2">
    <source>
        <dbReference type="Proteomes" id="UP000193560"/>
    </source>
</evidence>
<dbReference type="EMBL" id="MCGE01000053">
    <property type="protein sequence ID" value="ORZ04123.1"/>
    <property type="molecule type" value="Genomic_DNA"/>
</dbReference>
<proteinExistence type="predicted"/>
<organism evidence="1 2">
    <name type="scientific">Absidia repens</name>
    <dbReference type="NCBI Taxonomy" id="90262"/>
    <lineage>
        <taxon>Eukaryota</taxon>
        <taxon>Fungi</taxon>
        <taxon>Fungi incertae sedis</taxon>
        <taxon>Mucoromycota</taxon>
        <taxon>Mucoromycotina</taxon>
        <taxon>Mucoromycetes</taxon>
        <taxon>Mucorales</taxon>
        <taxon>Cunninghamellaceae</taxon>
        <taxon>Absidia</taxon>
    </lineage>
</organism>
<sequence length="60" mass="7056">MENYISPCFILMVSIQQHMMKTVNSVRLNGNPRSFKEATVFDNQWNFWWSSSRIGLRVCG</sequence>
<reference evidence="1 2" key="1">
    <citation type="submission" date="2016-07" db="EMBL/GenBank/DDBJ databases">
        <title>Pervasive Adenine N6-methylation of Active Genes in Fungi.</title>
        <authorList>
            <consortium name="DOE Joint Genome Institute"/>
            <person name="Mondo S.J."/>
            <person name="Dannebaum R.O."/>
            <person name="Kuo R.C."/>
            <person name="Labutti K."/>
            <person name="Haridas S."/>
            <person name="Kuo A."/>
            <person name="Salamov A."/>
            <person name="Ahrendt S.R."/>
            <person name="Lipzen A."/>
            <person name="Sullivan W."/>
            <person name="Andreopoulos W.B."/>
            <person name="Clum A."/>
            <person name="Lindquist E."/>
            <person name="Daum C."/>
            <person name="Ramamoorthy G.K."/>
            <person name="Gryganskyi A."/>
            <person name="Culley D."/>
            <person name="Magnuson J.K."/>
            <person name="James T.Y."/>
            <person name="O'Malley M.A."/>
            <person name="Stajich J.E."/>
            <person name="Spatafora J.W."/>
            <person name="Visel A."/>
            <person name="Grigoriev I.V."/>
        </authorList>
    </citation>
    <scope>NUCLEOTIDE SEQUENCE [LARGE SCALE GENOMIC DNA]</scope>
    <source>
        <strain evidence="1 2">NRRL 1336</strain>
    </source>
</reference>
<accession>A0A1X2HX64</accession>
<dbReference type="AlphaFoldDB" id="A0A1X2HX64"/>
<name>A0A1X2HX64_9FUNG</name>